<feature type="signal peptide" evidence="2">
    <location>
        <begin position="1"/>
        <end position="18"/>
    </location>
</feature>
<evidence type="ECO:0000313" key="4">
    <source>
        <dbReference type="Proteomes" id="UP000214646"/>
    </source>
</evidence>
<evidence type="ECO:0000313" key="3">
    <source>
        <dbReference type="EMBL" id="OWK38188.1"/>
    </source>
</evidence>
<gene>
    <name evidence="3" type="ORF">FRUB_07308</name>
</gene>
<dbReference type="Proteomes" id="UP000214646">
    <property type="component" value="Unassembled WGS sequence"/>
</dbReference>
<keyword evidence="4" id="KW-1185">Reference proteome</keyword>
<feature type="chain" id="PRO_5012646416" description="Carboxypeptidase regulatory-like domain-containing protein" evidence="2">
    <location>
        <begin position="19"/>
        <end position="120"/>
    </location>
</feature>
<feature type="region of interest" description="Disordered" evidence="1">
    <location>
        <begin position="85"/>
        <end position="120"/>
    </location>
</feature>
<organism evidence="3 4">
    <name type="scientific">Fimbriiglobus ruber</name>
    <dbReference type="NCBI Taxonomy" id="1908690"/>
    <lineage>
        <taxon>Bacteria</taxon>
        <taxon>Pseudomonadati</taxon>
        <taxon>Planctomycetota</taxon>
        <taxon>Planctomycetia</taxon>
        <taxon>Gemmatales</taxon>
        <taxon>Gemmataceae</taxon>
        <taxon>Fimbriiglobus</taxon>
    </lineage>
</organism>
<reference evidence="4" key="1">
    <citation type="submission" date="2017-06" db="EMBL/GenBank/DDBJ databases">
        <title>Genome analysis of Fimbriiglobus ruber SP5, the first member of the order Planctomycetales with confirmed chitinolytic capability.</title>
        <authorList>
            <person name="Ravin N.V."/>
            <person name="Rakitin A.L."/>
            <person name="Ivanova A.A."/>
            <person name="Beletsky A.V."/>
            <person name="Kulichevskaya I.S."/>
            <person name="Mardanov A.V."/>
            <person name="Dedysh S.N."/>
        </authorList>
    </citation>
    <scope>NUCLEOTIDE SEQUENCE [LARGE SCALE GENOMIC DNA]</scope>
    <source>
        <strain evidence="4">SP5</strain>
    </source>
</reference>
<feature type="compositionally biased region" description="Pro residues" evidence="1">
    <location>
        <begin position="98"/>
        <end position="111"/>
    </location>
</feature>
<sequence>MRRAVTRTLFGLACAALAGGAGGCLGESEVEITGRVTYNGSALARPNGRIVFVDSKGTQIQAAIGSDGGYRAARVPTGPIRVAVYYPNPDAQKGRSFPSPPRKGHPPPPSPPRRRRTRRF</sequence>
<dbReference type="PROSITE" id="PS51257">
    <property type="entry name" value="PROKAR_LIPOPROTEIN"/>
    <property type="match status" value="1"/>
</dbReference>
<proteinExistence type="predicted"/>
<evidence type="ECO:0000256" key="1">
    <source>
        <dbReference type="SAM" id="MobiDB-lite"/>
    </source>
</evidence>
<evidence type="ECO:0008006" key="5">
    <source>
        <dbReference type="Google" id="ProtNLM"/>
    </source>
</evidence>
<dbReference type="EMBL" id="NIDE01000014">
    <property type="protein sequence ID" value="OWK38188.1"/>
    <property type="molecule type" value="Genomic_DNA"/>
</dbReference>
<keyword evidence="2" id="KW-0732">Signal</keyword>
<name>A0A225DHZ3_9BACT</name>
<evidence type="ECO:0000256" key="2">
    <source>
        <dbReference type="SAM" id="SignalP"/>
    </source>
</evidence>
<dbReference type="AlphaFoldDB" id="A0A225DHZ3"/>
<protein>
    <recommendedName>
        <fullName evidence="5">Carboxypeptidase regulatory-like domain-containing protein</fullName>
    </recommendedName>
</protein>
<dbReference type="RefSeq" id="WP_088258038.1">
    <property type="nucleotide sequence ID" value="NZ_NIDE01000014.1"/>
</dbReference>
<comment type="caution">
    <text evidence="3">The sequence shown here is derived from an EMBL/GenBank/DDBJ whole genome shotgun (WGS) entry which is preliminary data.</text>
</comment>
<accession>A0A225DHZ3</accession>